<organism evidence="2">
    <name type="scientific">bioreactor metagenome</name>
    <dbReference type="NCBI Taxonomy" id="1076179"/>
    <lineage>
        <taxon>unclassified sequences</taxon>
        <taxon>metagenomes</taxon>
        <taxon>ecological metagenomes</taxon>
    </lineage>
</organism>
<dbReference type="EMBL" id="VSSQ01070881">
    <property type="protein sequence ID" value="MPN22605.1"/>
    <property type="molecule type" value="Genomic_DNA"/>
</dbReference>
<name>A0A645G7J2_9ZZZZ</name>
<dbReference type="InterPro" id="IPR004360">
    <property type="entry name" value="Glyas_Fos-R_dOase_dom"/>
</dbReference>
<protein>
    <recommendedName>
        <fullName evidence="1">Glyoxalase/fosfomycin resistance/dioxygenase domain-containing protein</fullName>
    </recommendedName>
</protein>
<dbReference type="Pfam" id="PF00903">
    <property type="entry name" value="Glyoxalase"/>
    <property type="match status" value="1"/>
</dbReference>
<dbReference type="PANTHER" id="PTHR33990:SF1">
    <property type="entry name" value="PROTEIN YJDN"/>
    <property type="match status" value="1"/>
</dbReference>
<reference evidence="2" key="1">
    <citation type="submission" date="2019-08" db="EMBL/GenBank/DDBJ databases">
        <authorList>
            <person name="Kucharzyk K."/>
            <person name="Murdoch R.W."/>
            <person name="Higgins S."/>
            <person name="Loffler F."/>
        </authorList>
    </citation>
    <scope>NUCLEOTIDE SEQUENCE</scope>
</reference>
<dbReference type="PANTHER" id="PTHR33990">
    <property type="entry name" value="PROTEIN YJDN-RELATED"/>
    <property type="match status" value="1"/>
</dbReference>
<dbReference type="SUPFAM" id="SSF54593">
    <property type="entry name" value="Glyoxalase/Bleomycin resistance protein/Dihydroxybiphenyl dioxygenase"/>
    <property type="match status" value="1"/>
</dbReference>
<sequence length="72" mass="8045">MASDALGHPLTHGNDLSIMINCESEEQINAYYQALSAGGEIVSELKKEFWGAIYANFVDKFGVRWMLNYAQS</sequence>
<comment type="caution">
    <text evidence="2">The sequence shown here is derived from an EMBL/GenBank/DDBJ whole genome shotgun (WGS) entry which is preliminary data.</text>
</comment>
<evidence type="ECO:0000259" key="1">
    <source>
        <dbReference type="Pfam" id="PF00903"/>
    </source>
</evidence>
<gene>
    <name evidence="2" type="ORF">SDC9_169988</name>
</gene>
<accession>A0A645G7J2</accession>
<dbReference type="AlphaFoldDB" id="A0A645G7J2"/>
<proteinExistence type="predicted"/>
<dbReference type="Gene3D" id="3.10.180.10">
    <property type="entry name" value="2,3-Dihydroxybiphenyl 1,2-Dioxygenase, domain 1"/>
    <property type="match status" value="1"/>
</dbReference>
<feature type="domain" description="Glyoxalase/fosfomycin resistance/dioxygenase" evidence="1">
    <location>
        <begin position="17"/>
        <end position="67"/>
    </location>
</feature>
<dbReference type="InterPro" id="IPR029068">
    <property type="entry name" value="Glyas_Bleomycin-R_OHBP_Dase"/>
</dbReference>
<evidence type="ECO:0000313" key="2">
    <source>
        <dbReference type="EMBL" id="MPN22605.1"/>
    </source>
</evidence>